<dbReference type="InterPro" id="IPR012675">
    <property type="entry name" value="Beta-grasp_dom_sf"/>
</dbReference>
<dbReference type="InterPro" id="IPR001433">
    <property type="entry name" value="OxRdtase_FAD/NAD-bd"/>
</dbReference>
<comment type="caution">
    <text evidence="4">The sequence shown here is derived from an EMBL/GenBank/DDBJ whole genome shotgun (WGS) entry which is preliminary data.</text>
</comment>
<dbReference type="GO" id="GO:0051536">
    <property type="term" value="F:iron-sulfur cluster binding"/>
    <property type="evidence" value="ECO:0007669"/>
    <property type="project" value="InterPro"/>
</dbReference>
<dbReference type="PANTHER" id="PTHR47354">
    <property type="entry name" value="NADH OXIDOREDUCTASE HCR"/>
    <property type="match status" value="1"/>
</dbReference>
<dbReference type="SUPFAM" id="SSF63380">
    <property type="entry name" value="Riboflavin synthase domain-like"/>
    <property type="match status" value="1"/>
</dbReference>
<dbReference type="AlphaFoldDB" id="A0A2T5IYV4"/>
<dbReference type="InterPro" id="IPR001709">
    <property type="entry name" value="Flavoprot_Pyr_Nucl_cyt_Rdtase"/>
</dbReference>
<accession>A0A2T5IYV4</accession>
<feature type="domain" description="2Fe-2S ferredoxin-type" evidence="2">
    <location>
        <begin position="265"/>
        <end position="348"/>
    </location>
</feature>
<dbReference type="InterPro" id="IPR008333">
    <property type="entry name" value="Cbr1-like_FAD-bd_dom"/>
</dbReference>
<organism evidence="4 5">
    <name type="scientific">Agitococcus lubricus</name>
    <dbReference type="NCBI Taxonomy" id="1077255"/>
    <lineage>
        <taxon>Bacteria</taxon>
        <taxon>Pseudomonadati</taxon>
        <taxon>Pseudomonadota</taxon>
        <taxon>Gammaproteobacteria</taxon>
        <taxon>Moraxellales</taxon>
        <taxon>Moraxellaceae</taxon>
        <taxon>Agitococcus</taxon>
    </lineage>
</organism>
<dbReference type="SUPFAM" id="SSF52343">
    <property type="entry name" value="Ferredoxin reductase-like, C-terminal NADP-linked domain"/>
    <property type="match status" value="1"/>
</dbReference>
<dbReference type="InterPro" id="IPR039261">
    <property type="entry name" value="FNR_nucleotide-bd"/>
</dbReference>
<dbReference type="InterPro" id="IPR036010">
    <property type="entry name" value="2Fe-2S_ferredoxin-like_sf"/>
</dbReference>
<feature type="domain" description="FAD-binding FR-type" evidence="3">
    <location>
        <begin position="28"/>
        <end position="130"/>
    </location>
</feature>
<dbReference type="InterPro" id="IPR001041">
    <property type="entry name" value="2Fe-2S_ferredoxin-type"/>
</dbReference>
<dbReference type="PROSITE" id="PS51085">
    <property type="entry name" value="2FE2S_FER_2"/>
    <property type="match status" value="1"/>
</dbReference>
<dbReference type="InterPro" id="IPR050415">
    <property type="entry name" value="MRET"/>
</dbReference>
<dbReference type="Proteomes" id="UP000244223">
    <property type="component" value="Unassembled WGS sequence"/>
</dbReference>
<dbReference type="PROSITE" id="PS51384">
    <property type="entry name" value="FAD_FR"/>
    <property type="match status" value="1"/>
</dbReference>
<proteinExistence type="predicted"/>
<keyword evidence="5" id="KW-1185">Reference proteome</keyword>
<dbReference type="InterPro" id="IPR017938">
    <property type="entry name" value="Riboflavin_synthase-like_b-brl"/>
</dbReference>
<sequence>MLKTVIQPLVSEKTIDFWAEELGLTWRWQRPIARIVARQVSAKNTVSLWLKPNKHFLGFSAGQHINLTVDVQGTRLTRSFSLSHAPRKDGLLRVTIKQNPTGTVSRYLIENAQVDDIVDISQAYGTFNLVPQKTTVLVAAGSGITPMMSLLHSLDEQQLAPIYLFYWAKTQADVCFYEELQHLSQRHKNLTIKFIFTQEAQTHGLTGRVNAELWQQLTATLDEYHVLICGNAEFVDTVKQLSSKAISQQYEAFTPPKLSNSAAQAVVRVELKQSQKVLALTTGTSLLAALEAEGIYPPSGCRMGICHTCSCQKLVGTTEDLQFAELNAESGAIKLCTSRAYSDLVLDL</sequence>
<protein>
    <submittedName>
        <fullName evidence="4">Ferredoxin-NADP reductase</fullName>
    </submittedName>
</protein>
<evidence type="ECO:0000259" key="3">
    <source>
        <dbReference type="PROSITE" id="PS51384"/>
    </source>
</evidence>
<evidence type="ECO:0000256" key="1">
    <source>
        <dbReference type="ARBA" id="ARBA00034078"/>
    </source>
</evidence>
<dbReference type="Gene3D" id="3.40.50.80">
    <property type="entry name" value="Nucleotide-binding domain of ferredoxin-NADP reductase (FNR) module"/>
    <property type="match status" value="1"/>
</dbReference>
<dbReference type="RefSeq" id="WP_107865829.1">
    <property type="nucleotide sequence ID" value="NZ_QAON01000008.1"/>
</dbReference>
<dbReference type="Pfam" id="PF00111">
    <property type="entry name" value="Fer2"/>
    <property type="match status" value="1"/>
</dbReference>
<comment type="cofactor">
    <cofactor evidence="1">
        <name>[2Fe-2S] cluster</name>
        <dbReference type="ChEBI" id="CHEBI:190135"/>
    </cofactor>
</comment>
<dbReference type="PRINTS" id="PR00371">
    <property type="entry name" value="FPNCR"/>
</dbReference>
<dbReference type="OrthoDB" id="573132at2"/>
<dbReference type="Gene3D" id="3.10.20.30">
    <property type="match status" value="1"/>
</dbReference>
<dbReference type="Pfam" id="PF00175">
    <property type="entry name" value="NAD_binding_1"/>
    <property type="match status" value="1"/>
</dbReference>
<evidence type="ECO:0000259" key="2">
    <source>
        <dbReference type="PROSITE" id="PS51085"/>
    </source>
</evidence>
<reference evidence="4 5" key="1">
    <citation type="submission" date="2018-04" db="EMBL/GenBank/DDBJ databases">
        <title>Genomic Encyclopedia of Archaeal and Bacterial Type Strains, Phase II (KMG-II): from individual species to whole genera.</title>
        <authorList>
            <person name="Goeker M."/>
        </authorList>
    </citation>
    <scope>NUCLEOTIDE SEQUENCE [LARGE SCALE GENOMIC DNA]</scope>
    <source>
        <strain evidence="4 5">DSM 5822</strain>
    </source>
</reference>
<dbReference type="Pfam" id="PF00970">
    <property type="entry name" value="FAD_binding_6"/>
    <property type="match status" value="1"/>
</dbReference>
<dbReference type="GO" id="GO:0016491">
    <property type="term" value="F:oxidoreductase activity"/>
    <property type="evidence" value="ECO:0007669"/>
    <property type="project" value="InterPro"/>
</dbReference>
<dbReference type="Gene3D" id="2.40.30.10">
    <property type="entry name" value="Translation factors"/>
    <property type="match status" value="1"/>
</dbReference>
<dbReference type="PRINTS" id="PR00410">
    <property type="entry name" value="PHEHYDRXLASE"/>
</dbReference>
<evidence type="ECO:0000313" key="4">
    <source>
        <dbReference type="EMBL" id="PTQ89190.1"/>
    </source>
</evidence>
<evidence type="ECO:0000313" key="5">
    <source>
        <dbReference type="Proteomes" id="UP000244223"/>
    </source>
</evidence>
<dbReference type="EMBL" id="QAON01000008">
    <property type="protein sequence ID" value="PTQ89190.1"/>
    <property type="molecule type" value="Genomic_DNA"/>
</dbReference>
<dbReference type="CDD" id="cd00207">
    <property type="entry name" value="fer2"/>
    <property type="match status" value="1"/>
</dbReference>
<name>A0A2T5IYV4_9GAMM</name>
<dbReference type="InterPro" id="IPR017927">
    <property type="entry name" value="FAD-bd_FR_type"/>
</dbReference>
<dbReference type="PANTHER" id="PTHR47354:SF3">
    <property type="entry name" value="OXIDOREDUCTASE-RELATED"/>
    <property type="match status" value="1"/>
</dbReference>
<dbReference type="SUPFAM" id="SSF54292">
    <property type="entry name" value="2Fe-2S ferredoxin-like"/>
    <property type="match status" value="1"/>
</dbReference>
<gene>
    <name evidence="4" type="ORF">C8N29_10871</name>
</gene>